<proteinExistence type="predicted"/>
<dbReference type="EMBL" id="NCMJ01000046">
    <property type="protein sequence ID" value="PLE28227.1"/>
    <property type="molecule type" value="Genomic_DNA"/>
</dbReference>
<accession>A0A0C7K6K4</accession>
<dbReference type="SUPFAM" id="SSF56112">
    <property type="entry name" value="Protein kinase-like (PK-like)"/>
    <property type="match status" value="1"/>
</dbReference>
<dbReference type="Proteomes" id="UP000234439">
    <property type="component" value="Unassembled WGS sequence"/>
</dbReference>
<dbReference type="Proteomes" id="UP000259975">
    <property type="component" value="Unassembled WGS sequence"/>
</dbReference>
<gene>
    <name evidence="2" type="ORF">B6I68_08180</name>
    <name evidence="3" type="ORF">NCTC13443_05040</name>
    <name evidence="4" type="ORF">SAMEA3499901_02404</name>
    <name evidence="5" type="ORF">SAMEA3538828_00171</name>
</gene>
<evidence type="ECO:0000259" key="1">
    <source>
        <dbReference type="Pfam" id="PF03109"/>
    </source>
</evidence>
<dbReference type="AlphaFoldDB" id="A0A0C7K6K4"/>
<organism evidence="4 9">
    <name type="scientific">Klebsiella pneumoniae</name>
    <dbReference type="NCBI Taxonomy" id="573"/>
    <lineage>
        <taxon>Bacteria</taxon>
        <taxon>Pseudomonadati</taxon>
        <taxon>Pseudomonadota</taxon>
        <taxon>Gammaproteobacteria</taxon>
        <taxon>Enterobacterales</taxon>
        <taxon>Enterobacteriaceae</taxon>
        <taxon>Klebsiella/Raoultella group</taxon>
        <taxon>Klebsiella</taxon>
        <taxon>Klebsiella pneumoniae complex</taxon>
    </lineage>
</organism>
<dbReference type="Pfam" id="PF03109">
    <property type="entry name" value="ABC1"/>
    <property type="match status" value="1"/>
</dbReference>
<dbReference type="KEGG" id="kpx:PMK1_04891"/>
<dbReference type="InterPro" id="IPR011009">
    <property type="entry name" value="Kinase-like_dom_sf"/>
</dbReference>
<dbReference type="GO" id="GO:0016740">
    <property type="term" value="F:transferase activity"/>
    <property type="evidence" value="ECO:0007669"/>
    <property type="project" value="UniProtKB-KW"/>
</dbReference>
<dbReference type="InterPro" id="IPR004147">
    <property type="entry name" value="ABC1_dom"/>
</dbReference>
<sequence length="367" mass="42275">MNLRQQQQQAFDRSGEPLIVGNVSHCPLPPETLAALGPDSPYVVQVYGSGLTGEVYRLRIAGKEYNLKKRRAVAGVANLNGQLSFLNEVQRRQALQQLKDDPVTAPRFTHIVPTLYADYRLGILLSPWIDGEPIHQLTPSLIAQLFTTLEACEEQGLMEWDLCSGNLLVDRQEQLWLFDFGYMYPFDPLREFNSNGLADPLFHFVERFETRFFFSWLMTRIPDAEQQLAHYREMKRLAVESYRRKLVWLRARRADPQVLAHFQQLTARWESALADPAALSRLFAVEAFRSHVLDIEDDLHGQSCTLLTLQRIDWVINQLEQHYRFIADEGGLFYDNEGKSQQALLSSYAQKRQQAQQYLLKATAAKD</sequence>
<dbReference type="EMBL" id="ULCI01000001">
    <property type="protein sequence ID" value="SYR26641.1"/>
    <property type="molecule type" value="Genomic_DNA"/>
</dbReference>
<dbReference type="EMBL" id="UGKT01000001">
    <property type="protein sequence ID" value="STT05060.1"/>
    <property type="molecule type" value="Genomic_DNA"/>
</dbReference>
<dbReference type="Gene3D" id="1.10.510.10">
    <property type="entry name" value="Transferase(Phosphotransferase) domain 1"/>
    <property type="match status" value="1"/>
</dbReference>
<dbReference type="Proteomes" id="UP000258253">
    <property type="component" value="Unassembled WGS sequence"/>
</dbReference>
<feature type="domain" description="ABC1 atypical kinase-like" evidence="1">
    <location>
        <begin position="78"/>
        <end position="187"/>
    </location>
</feature>
<evidence type="ECO:0000313" key="5">
    <source>
        <dbReference type="EMBL" id="SYR26641.1"/>
    </source>
</evidence>
<dbReference type="Proteomes" id="UP000255518">
    <property type="component" value="Unassembled WGS sequence"/>
</dbReference>
<evidence type="ECO:0000313" key="8">
    <source>
        <dbReference type="Proteomes" id="UP000258253"/>
    </source>
</evidence>
<evidence type="ECO:0000313" key="7">
    <source>
        <dbReference type="Proteomes" id="UP000255518"/>
    </source>
</evidence>
<evidence type="ECO:0000313" key="6">
    <source>
        <dbReference type="Proteomes" id="UP000234439"/>
    </source>
</evidence>
<reference evidence="3 7" key="2">
    <citation type="submission" date="2018-06" db="EMBL/GenBank/DDBJ databases">
        <authorList>
            <consortium name="Pathogen Informatics"/>
            <person name="Doyle S."/>
        </authorList>
    </citation>
    <scope>NUCLEOTIDE SEQUENCE [LARGE SCALE GENOMIC DNA]</scope>
    <source>
        <strain evidence="3 7">NCTC13443</strain>
    </source>
</reference>
<dbReference type="Gene3D" id="3.30.200.20">
    <property type="entry name" value="Phosphorylase Kinase, domain 1"/>
    <property type="match status" value="1"/>
</dbReference>
<evidence type="ECO:0000313" key="2">
    <source>
        <dbReference type="EMBL" id="PLE28227.1"/>
    </source>
</evidence>
<evidence type="ECO:0000313" key="3">
    <source>
        <dbReference type="EMBL" id="STT05060.1"/>
    </source>
</evidence>
<evidence type="ECO:0000313" key="9">
    <source>
        <dbReference type="Proteomes" id="UP000259975"/>
    </source>
</evidence>
<protein>
    <submittedName>
        <fullName evidence="4">Phosphotransferase</fullName>
    </submittedName>
</protein>
<name>A0A0C7K6K4_KLEPN</name>
<reference evidence="8 9" key="3">
    <citation type="submission" date="2018-08" db="EMBL/GenBank/DDBJ databases">
        <authorList>
            <consortium name="Pathogen Informatics"/>
        </authorList>
    </citation>
    <scope>NUCLEOTIDE SEQUENCE [LARGE SCALE GENOMIC DNA]</scope>
    <source>
        <strain evidence="4 9">EuSCAPE_AT029</strain>
        <strain evidence="5 8">EuSCAPE_HU047</strain>
    </source>
</reference>
<dbReference type="EMBL" id="UKGE01000009">
    <property type="protein sequence ID" value="SXN31383.1"/>
    <property type="molecule type" value="Genomic_DNA"/>
</dbReference>
<keyword evidence="4" id="KW-0808">Transferase</keyword>
<reference evidence="2 6" key="1">
    <citation type="journal article" date="2017" name="J. Infect. Dis.">
        <title>An Analysis of the Epidemic of Klebsiella pneumoniae Carbapenemase-Producing K. pneumoniae: Convergence of Two Evolutionary Mechanisms Creates the Perfect Storm.</title>
        <authorList>
            <person name="Rojas L.J."/>
            <person name="Weinstock G.M."/>
            <person name="De La Cadena E."/>
            <person name="Diaz L."/>
            <person name="Rios R."/>
            <person name="Hanson B.M."/>
            <person name="Brown J.S."/>
            <person name="Vats P."/>
            <person name="Phillips D.S."/>
            <person name="Nguyen H."/>
            <person name="Hujer K.M."/>
            <person name="Correa A."/>
            <person name="Adams M.D."/>
            <person name="Perez F."/>
            <person name="Sodergren E."/>
            <person name="Narechania A."/>
            <person name="Planet P.J."/>
            <person name="Villegas M.V."/>
            <person name="Bonomo R.A."/>
            <person name="Arias C.A."/>
        </authorList>
    </citation>
    <scope>NUCLEOTIDE SEQUENCE [LARGE SCALE GENOMIC DNA]</scope>
    <source>
        <strain evidence="2 6">COL-Kpn30</strain>
    </source>
</reference>
<dbReference type="RefSeq" id="WP_004180469.1">
    <property type="nucleotide sequence ID" value="NZ_AP018750.1"/>
</dbReference>
<evidence type="ECO:0000313" key="4">
    <source>
        <dbReference type="EMBL" id="SXN31383.1"/>
    </source>
</evidence>